<keyword evidence="10" id="KW-1185">Reference proteome</keyword>
<proteinExistence type="predicted"/>
<dbReference type="InterPro" id="IPR013130">
    <property type="entry name" value="Fe3_Rdtase_TM_dom"/>
</dbReference>
<dbReference type="SFLD" id="SFLDS00052">
    <property type="entry name" value="Ferric_Reductase_Domain"/>
    <property type="match status" value="1"/>
</dbReference>
<keyword evidence="6 7" id="KW-0472">Membrane</keyword>
<dbReference type="PROSITE" id="PS51384">
    <property type="entry name" value="FAD_FR"/>
    <property type="match status" value="1"/>
</dbReference>
<keyword evidence="5" id="KW-0560">Oxidoreductase</keyword>
<dbReference type="InterPro" id="IPR039261">
    <property type="entry name" value="FNR_nucleotide-bd"/>
</dbReference>
<keyword evidence="3" id="KW-0274">FAD</keyword>
<evidence type="ECO:0000256" key="4">
    <source>
        <dbReference type="ARBA" id="ARBA00022989"/>
    </source>
</evidence>
<keyword evidence="2 7" id="KW-0812">Transmembrane</keyword>
<dbReference type="Pfam" id="PF08022">
    <property type="entry name" value="FAD_binding_8"/>
    <property type="match status" value="1"/>
</dbReference>
<evidence type="ECO:0000259" key="8">
    <source>
        <dbReference type="PROSITE" id="PS51384"/>
    </source>
</evidence>
<evidence type="ECO:0000256" key="7">
    <source>
        <dbReference type="SAM" id="Phobius"/>
    </source>
</evidence>
<dbReference type="InterPro" id="IPR050369">
    <property type="entry name" value="RBOH/FRE"/>
</dbReference>
<feature type="transmembrane region" description="Helical" evidence="7">
    <location>
        <begin position="43"/>
        <end position="63"/>
    </location>
</feature>
<keyword evidence="3" id="KW-0285">Flavoprotein</keyword>
<keyword evidence="4 7" id="KW-1133">Transmembrane helix</keyword>
<dbReference type="EMBL" id="JAHRHJ020000001">
    <property type="protein sequence ID" value="KAH9329165.1"/>
    <property type="molecule type" value="Genomic_DNA"/>
</dbReference>
<feature type="transmembrane region" description="Helical" evidence="7">
    <location>
        <begin position="148"/>
        <end position="167"/>
    </location>
</feature>
<name>A0AA38LNT8_TAXCH</name>
<sequence>SVDLLLSVPIFLITFLASIYLHISRKQAITKPKRKNQRGSLLLYPVFVGGPLGIVTIFELLILVFFLGLLIWSLSFYLANGLAGINQLKLPAELKLWQLKCYIVGDRLGLVSALFLAFMFFPITRGSVLLQLLNTSFEISFVSWRRVGFSTLAGEIALLAGLIIWVTSIKRIRERFFEVFYYTHHLYVIFFLFYALHVGDVVLALSLPGIFLFFLDRYLRLLQSRKTVHVVSARKLPSDIVKMVIAKHSSMVYTPKSILLLNLPFISRLEWHPFSIVSTSNVESDRLSILIKCQQGWTKKLDKFMDSLNYIEGPLCLPAAIEGPYGPASSDLLRYEALILISGGSGIAPMISILSETLY</sequence>
<comment type="subcellular location">
    <subcellularLocation>
        <location evidence="1">Membrane</location>
        <topology evidence="1">Multi-pass membrane protein</topology>
    </subcellularLocation>
</comment>
<dbReference type="GO" id="GO:0005886">
    <property type="term" value="C:plasma membrane"/>
    <property type="evidence" value="ECO:0007669"/>
    <property type="project" value="TreeGrafter"/>
</dbReference>
<dbReference type="Proteomes" id="UP000824469">
    <property type="component" value="Unassembled WGS sequence"/>
</dbReference>
<dbReference type="OMA" id="WITSFER"/>
<dbReference type="SFLD" id="SFLDG01168">
    <property type="entry name" value="Ferric_reductase_subgroup_(FRE"/>
    <property type="match status" value="1"/>
</dbReference>
<dbReference type="InterPro" id="IPR000778">
    <property type="entry name" value="Cyt_b245_heavy_chain"/>
</dbReference>
<evidence type="ECO:0000256" key="1">
    <source>
        <dbReference type="ARBA" id="ARBA00004141"/>
    </source>
</evidence>
<feature type="transmembrane region" description="Helical" evidence="7">
    <location>
        <begin position="6"/>
        <end position="23"/>
    </location>
</feature>
<evidence type="ECO:0000256" key="6">
    <source>
        <dbReference type="ARBA" id="ARBA00023136"/>
    </source>
</evidence>
<dbReference type="PRINTS" id="PR00466">
    <property type="entry name" value="GP91PHOX"/>
</dbReference>
<dbReference type="GO" id="GO:0000293">
    <property type="term" value="F:ferric-chelate reductase activity"/>
    <property type="evidence" value="ECO:0007669"/>
    <property type="project" value="TreeGrafter"/>
</dbReference>
<dbReference type="CDD" id="cd06186">
    <property type="entry name" value="NOX_Duox_like_FAD_NADP"/>
    <property type="match status" value="1"/>
</dbReference>
<dbReference type="Pfam" id="PF01794">
    <property type="entry name" value="Ferric_reduct"/>
    <property type="match status" value="1"/>
</dbReference>
<dbReference type="PANTHER" id="PTHR11972">
    <property type="entry name" value="NADPH OXIDASE"/>
    <property type="match status" value="1"/>
</dbReference>
<organism evidence="9 10">
    <name type="scientific">Taxus chinensis</name>
    <name type="common">Chinese yew</name>
    <name type="synonym">Taxus wallichiana var. chinensis</name>
    <dbReference type="NCBI Taxonomy" id="29808"/>
    <lineage>
        <taxon>Eukaryota</taxon>
        <taxon>Viridiplantae</taxon>
        <taxon>Streptophyta</taxon>
        <taxon>Embryophyta</taxon>
        <taxon>Tracheophyta</taxon>
        <taxon>Spermatophyta</taxon>
        <taxon>Pinopsida</taxon>
        <taxon>Pinidae</taxon>
        <taxon>Conifers II</taxon>
        <taxon>Cupressales</taxon>
        <taxon>Taxaceae</taxon>
        <taxon>Taxus</taxon>
    </lineage>
</organism>
<evidence type="ECO:0000256" key="3">
    <source>
        <dbReference type="ARBA" id="ARBA00022827"/>
    </source>
</evidence>
<comment type="caution">
    <text evidence="9">The sequence shown here is derived from an EMBL/GenBank/DDBJ whole genome shotgun (WGS) entry which is preliminary data.</text>
</comment>
<dbReference type="InterPro" id="IPR013112">
    <property type="entry name" value="FAD-bd_8"/>
</dbReference>
<evidence type="ECO:0000313" key="10">
    <source>
        <dbReference type="Proteomes" id="UP000824469"/>
    </source>
</evidence>
<feature type="transmembrane region" description="Helical" evidence="7">
    <location>
        <begin position="108"/>
        <end position="128"/>
    </location>
</feature>
<reference evidence="9 10" key="1">
    <citation type="journal article" date="2021" name="Nat. Plants">
        <title>The Taxus genome provides insights into paclitaxel biosynthesis.</title>
        <authorList>
            <person name="Xiong X."/>
            <person name="Gou J."/>
            <person name="Liao Q."/>
            <person name="Li Y."/>
            <person name="Zhou Q."/>
            <person name="Bi G."/>
            <person name="Li C."/>
            <person name="Du R."/>
            <person name="Wang X."/>
            <person name="Sun T."/>
            <person name="Guo L."/>
            <person name="Liang H."/>
            <person name="Lu P."/>
            <person name="Wu Y."/>
            <person name="Zhang Z."/>
            <person name="Ro D.K."/>
            <person name="Shang Y."/>
            <person name="Huang S."/>
            <person name="Yan J."/>
        </authorList>
    </citation>
    <scope>NUCLEOTIDE SEQUENCE [LARGE SCALE GENOMIC DNA]</scope>
    <source>
        <strain evidence="9">Ta-2019</strain>
    </source>
</reference>
<evidence type="ECO:0000313" key="9">
    <source>
        <dbReference type="EMBL" id="KAH9329165.1"/>
    </source>
</evidence>
<dbReference type="PANTHER" id="PTHR11972:SF41">
    <property type="entry name" value="FERRIC REDUCTION OXIDASE 2"/>
    <property type="match status" value="1"/>
</dbReference>
<gene>
    <name evidence="9" type="ORF">KI387_001273</name>
</gene>
<dbReference type="SUPFAM" id="SSF52343">
    <property type="entry name" value="Ferredoxin reductase-like, C-terminal NADP-linked domain"/>
    <property type="match status" value="1"/>
</dbReference>
<dbReference type="Gene3D" id="3.40.50.80">
    <property type="entry name" value="Nucleotide-binding domain of ferredoxin-NADP reductase (FNR) module"/>
    <property type="match status" value="1"/>
</dbReference>
<evidence type="ECO:0000256" key="5">
    <source>
        <dbReference type="ARBA" id="ARBA00023002"/>
    </source>
</evidence>
<feature type="domain" description="FAD-binding FR-type" evidence="8">
    <location>
        <begin position="223"/>
        <end position="331"/>
    </location>
</feature>
<feature type="non-terminal residue" evidence="9">
    <location>
        <position position="1"/>
    </location>
</feature>
<dbReference type="InterPro" id="IPR017927">
    <property type="entry name" value="FAD-bd_FR_type"/>
</dbReference>
<protein>
    <recommendedName>
        <fullName evidence="8">FAD-binding FR-type domain-containing protein</fullName>
    </recommendedName>
</protein>
<evidence type="ECO:0000256" key="2">
    <source>
        <dbReference type="ARBA" id="ARBA00022692"/>
    </source>
</evidence>
<feature type="transmembrane region" description="Helical" evidence="7">
    <location>
        <begin position="69"/>
        <end position="88"/>
    </location>
</feature>
<accession>A0AA38LNT8</accession>
<dbReference type="AlphaFoldDB" id="A0AA38LNT8"/>